<accession>A0A1R3TQL8</accession>
<dbReference type="AlphaFoldDB" id="A0A1R3TQL8"/>
<dbReference type="SUPFAM" id="SSF64288">
    <property type="entry name" value="Chorismate lyase-like"/>
    <property type="match status" value="1"/>
</dbReference>
<dbReference type="GO" id="GO:0045892">
    <property type="term" value="P:negative regulation of DNA-templated transcription"/>
    <property type="evidence" value="ECO:0007669"/>
    <property type="project" value="TreeGrafter"/>
</dbReference>
<dbReference type="PANTHER" id="PTHR44846:SF17">
    <property type="entry name" value="GNTR-FAMILY TRANSCRIPTIONAL REGULATOR"/>
    <property type="match status" value="1"/>
</dbReference>
<dbReference type="InterPro" id="IPR000524">
    <property type="entry name" value="Tscrpt_reg_HTH_GntR"/>
</dbReference>
<gene>
    <name evidence="5" type="primary">dasR</name>
    <name evidence="5" type="ORF">DSM25559_2514</name>
</gene>
<feature type="domain" description="HTH gntR-type" evidence="4">
    <location>
        <begin position="28"/>
        <end position="96"/>
    </location>
</feature>
<keyword evidence="2" id="KW-0238">DNA-binding</keyword>
<keyword evidence="3" id="KW-0804">Transcription</keyword>
<dbReference type="InterPro" id="IPR036390">
    <property type="entry name" value="WH_DNA-bd_sf"/>
</dbReference>
<dbReference type="InterPro" id="IPR036388">
    <property type="entry name" value="WH-like_DNA-bd_sf"/>
</dbReference>
<dbReference type="STRING" id="1907666.DSM25559_2514"/>
<dbReference type="GO" id="GO:0003677">
    <property type="term" value="F:DNA binding"/>
    <property type="evidence" value="ECO:0007669"/>
    <property type="project" value="UniProtKB-KW"/>
</dbReference>
<dbReference type="InterPro" id="IPR011663">
    <property type="entry name" value="UTRA"/>
</dbReference>
<evidence type="ECO:0000259" key="4">
    <source>
        <dbReference type="PROSITE" id="PS50949"/>
    </source>
</evidence>
<dbReference type="Pfam" id="PF07702">
    <property type="entry name" value="UTRA"/>
    <property type="match status" value="1"/>
</dbReference>
<evidence type="ECO:0000256" key="2">
    <source>
        <dbReference type="ARBA" id="ARBA00023125"/>
    </source>
</evidence>
<dbReference type="Proteomes" id="UP000187891">
    <property type="component" value="Unassembled WGS sequence"/>
</dbReference>
<evidence type="ECO:0000256" key="3">
    <source>
        <dbReference type="ARBA" id="ARBA00023163"/>
    </source>
</evidence>
<evidence type="ECO:0000313" key="5">
    <source>
        <dbReference type="EMBL" id="SCX24242.1"/>
    </source>
</evidence>
<evidence type="ECO:0000256" key="1">
    <source>
        <dbReference type="ARBA" id="ARBA00023015"/>
    </source>
</evidence>
<dbReference type="EMBL" id="FMUE01000005">
    <property type="protein sequence ID" value="SCX24242.1"/>
    <property type="molecule type" value="Genomic_DNA"/>
</dbReference>
<evidence type="ECO:0000313" key="6">
    <source>
        <dbReference type="Proteomes" id="UP000187891"/>
    </source>
</evidence>
<dbReference type="SMART" id="SM00345">
    <property type="entry name" value="HTH_GNTR"/>
    <property type="match status" value="1"/>
</dbReference>
<dbReference type="InterPro" id="IPR028978">
    <property type="entry name" value="Chorismate_lyase_/UTRA_dom_sf"/>
</dbReference>
<dbReference type="PROSITE" id="PS50949">
    <property type="entry name" value="HTH_GNTR"/>
    <property type="match status" value="1"/>
</dbReference>
<dbReference type="SMART" id="SM00866">
    <property type="entry name" value="UTRA"/>
    <property type="match status" value="1"/>
</dbReference>
<protein>
    <submittedName>
        <fullName evidence="5">HTH-type transcriptional repressor DasR</fullName>
    </submittedName>
</protein>
<dbReference type="InterPro" id="IPR050679">
    <property type="entry name" value="Bact_HTH_transcr_reg"/>
</dbReference>
<dbReference type="CDD" id="cd07377">
    <property type="entry name" value="WHTH_GntR"/>
    <property type="match status" value="1"/>
</dbReference>
<dbReference type="Gene3D" id="1.10.10.10">
    <property type="entry name" value="Winged helix-like DNA-binding domain superfamily/Winged helix DNA-binding domain"/>
    <property type="match status" value="1"/>
</dbReference>
<sequence>MLAGENIGWILMMNNEIGLPGGEAGDGIPRYARIQKILEERLIEGFYPVGSLIPPEIELAAEFNSSRTTIRESLRYLRERGYVERKQGVGTRVISNTSRSSFFQSYDSLQELFQVAVETYFVVLDISTVVLKPETAELVGGLAGEEWMLVSGVRWTEPGGKPICYVQSYVPKRFEDVVAQFPGFQGPFFALLERHADGSIEEVVQEVRAVPMREDMIRQLGLKPGSWSLQLLRRYVTETGVLIASFNWHPADQMAYVMRIHRSKETATE</sequence>
<proteinExistence type="predicted"/>
<reference evidence="6" key="1">
    <citation type="submission" date="2016-10" db="EMBL/GenBank/DDBJ databases">
        <authorList>
            <person name="Wibberg D."/>
        </authorList>
    </citation>
    <scope>NUCLEOTIDE SEQUENCE [LARGE SCALE GENOMIC DNA]</scope>
</reference>
<dbReference type="SUPFAM" id="SSF46785">
    <property type="entry name" value="Winged helix' DNA-binding domain"/>
    <property type="match status" value="1"/>
</dbReference>
<dbReference type="GO" id="GO:0003700">
    <property type="term" value="F:DNA-binding transcription factor activity"/>
    <property type="evidence" value="ECO:0007669"/>
    <property type="project" value="InterPro"/>
</dbReference>
<dbReference type="Gene3D" id="3.40.1410.10">
    <property type="entry name" value="Chorismate lyase-like"/>
    <property type="match status" value="1"/>
</dbReference>
<dbReference type="Pfam" id="PF00392">
    <property type="entry name" value="GntR"/>
    <property type="match status" value="1"/>
</dbReference>
<dbReference type="PRINTS" id="PR00035">
    <property type="entry name" value="HTHGNTR"/>
</dbReference>
<keyword evidence="1" id="KW-0805">Transcription regulation</keyword>
<dbReference type="PANTHER" id="PTHR44846">
    <property type="entry name" value="MANNOSYL-D-GLYCERATE TRANSPORT/METABOLISM SYSTEM REPRESSOR MNGR-RELATED"/>
    <property type="match status" value="1"/>
</dbReference>
<organism evidence="5 6">
    <name type="scientific">Agrobacterium rosae</name>
    <dbReference type="NCBI Taxonomy" id="1972867"/>
    <lineage>
        <taxon>Bacteria</taxon>
        <taxon>Pseudomonadati</taxon>
        <taxon>Pseudomonadota</taxon>
        <taxon>Alphaproteobacteria</taxon>
        <taxon>Hyphomicrobiales</taxon>
        <taxon>Rhizobiaceae</taxon>
        <taxon>Rhizobium/Agrobacterium group</taxon>
        <taxon>Agrobacterium</taxon>
    </lineage>
</organism>
<name>A0A1R3TQL8_9HYPH</name>